<dbReference type="RefSeq" id="XP_005760662.1">
    <property type="nucleotide sequence ID" value="XM_005760605.1"/>
</dbReference>
<reference evidence="1" key="2">
    <citation type="submission" date="2024-10" db="UniProtKB">
        <authorList>
            <consortium name="EnsemblProtists"/>
        </authorList>
    </citation>
    <scope>IDENTIFICATION</scope>
</reference>
<dbReference type="PaxDb" id="2903-EOD08233"/>
<proteinExistence type="predicted"/>
<dbReference type="Proteomes" id="UP000013827">
    <property type="component" value="Unassembled WGS sequence"/>
</dbReference>
<accession>A0A0D3J700</accession>
<evidence type="ECO:0008006" key="3">
    <source>
        <dbReference type="Google" id="ProtNLM"/>
    </source>
</evidence>
<name>A0A0D3J700_EMIH1</name>
<dbReference type="KEGG" id="ehx:EMIHUDRAFT_359046"/>
<dbReference type="KEGG" id="ehx:EMIHUDRAFT_369526"/>
<dbReference type="GeneID" id="17254372"/>
<keyword evidence="2" id="KW-1185">Reference proteome</keyword>
<dbReference type="AlphaFoldDB" id="A0A0D3J700"/>
<evidence type="ECO:0000313" key="2">
    <source>
        <dbReference type="Proteomes" id="UP000013827"/>
    </source>
</evidence>
<organism evidence="1 2">
    <name type="scientific">Emiliania huxleyi (strain CCMP1516)</name>
    <dbReference type="NCBI Taxonomy" id="280463"/>
    <lineage>
        <taxon>Eukaryota</taxon>
        <taxon>Haptista</taxon>
        <taxon>Haptophyta</taxon>
        <taxon>Prymnesiophyceae</taxon>
        <taxon>Isochrysidales</taxon>
        <taxon>Noelaerhabdaceae</taxon>
        <taxon>Emiliania</taxon>
    </lineage>
</organism>
<reference evidence="2" key="1">
    <citation type="journal article" date="2013" name="Nature">
        <title>Pan genome of the phytoplankton Emiliania underpins its global distribution.</title>
        <authorList>
            <person name="Read B.A."/>
            <person name="Kegel J."/>
            <person name="Klute M.J."/>
            <person name="Kuo A."/>
            <person name="Lefebvre S.C."/>
            <person name="Maumus F."/>
            <person name="Mayer C."/>
            <person name="Miller J."/>
            <person name="Monier A."/>
            <person name="Salamov A."/>
            <person name="Young J."/>
            <person name="Aguilar M."/>
            <person name="Claverie J.M."/>
            <person name="Frickenhaus S."/>
            <person name="Gonzalez K."/>
            <person name="Herman E.K."/>
            <person name="Lin Y.C."/>
            <person name="Napier J."/>
            <person name="Ogata H."/>
            <person name="Sarno A.F."/>
            <person name="Shmutz J."/>
            <person name="Schroeder D."/>
            <person name="de Vargas C."/>
            <person name="Verret F."/>
            <person name="von Dassow P."/>
            <person name="Valentin K."/>
            <person name="Van de Peer Y."/>
            <person name="Wheeler G."/>
            <person name="Dacks J.B."/>
            <person name="Delwiche C.F."/>
            <person name="Dyhrman S.T."/>
            <person name="Glockner G."/>
            <person name="John U."/>
            <person name="Richards T."/>
            <person name="Worden A.Z."/>
            <person name="Zhang X."/>
            <person name="Grigoriev I.V."/>
            <person name="Allen A.E."/>
            <person name="Bidle K."/>
            <person name="Borodovsky M."/>
            <person name="Bowler C."/>
            <person name="Brownlee C."/>
            <person name="Cock J.M."/>
            <person name="Elias M."/>
            <person name="Gladyshev V.N."/>
            <person name="Groth M."/>
            <person name="Guda C."/>
            <person name="Hadaegh A."/>
            <person name="Iglesias-Rodriguez M.D."/>
            <person name="Jenkins J."/>
            <person name="Jones B.M."/>
            <person name="Lawson T."/>
            <person name="Leese F."/>
            <person name="Lindquist E."/>
            <person name="Lobanov A."/>
            <person name="Lomsadze A."/>
            <person name="Malik S.B."/>
            <person name="Marsh M.E."/>
            <person name="Mackinder L."/>
            <person name="Mock T."/>
            <person name="Mueller-Roeber B."/>
            <person name="Pagarete A."/>
            <person name="Parker M."/>
            <person name="Probert I."/>
            <person name="Quesneville H."/>
            <person name="Raines C."/>
            <person name="Rensing S.A."/>
            <person name="Riano-Pachon D.M."/>
            <person name="Richier S."/>
            <person name="Rokitta S."/>
            <person name="Shiraiwa Y."/>
            <person name="Soanes D.M."/>
            <person name="van der Giezen M."/>
            <person name="Wahlund T.M."/>
            <person name="Williams B."/>
            <person name="Wilson W."/>
            <person name="Wolfe G."/>
            <person name="Wurch L.L."/>
        </authorList>
    </citation>
    <scope>NUCLEOTIDE SEQUENCE</scope>
</reference>
<evidence type="ECO:0000313" key="1">
    <source>
        <dbReference type="EnsemblProtists" id="EOD19285"/>
    </source>
</evidence>
<dbReference type="GeneID" id="17264829"/>
<protein>
    <recommendedName>
        <fullName evidence="3">Vitamin K epoxide reductase domain-containing protein</fullName>
    </recommendedName>
</protein>
<dbReference type="EnsemblProtists" id="EOD19285">
    <property type="protein sequence ID" value="EOD19285"/>
    <property type="gene ID" value="EMIHUDRAFT_369526"/>
</dbReference>
<sequence>MSDATRSLSAVGAVGTIAVGLIHAWPTVNQLEMPKLDCGDLSSSCNPAFLSAFPLEPSACLDIWGPLFLGIWASASPPPAVAHIGLACFCNFAFAGTFGVCVGAVNMAVGLISLLGSLGDMVRQGSYSRMK</sequence>
<dbReference type="HOGENOM" id="CLU_1931492_0_0_1"/>
<dbReference type="EnsemblProtists" id="EOD08233">
    <property type="protein sequence ID" value="EOD08233"/>
    <property type="gene ID" value="EMIHUDRAFT_359046"/>
</dbReference>
<dbReference type="RefSeq" id="XP_005771714.1">
    <property type="nucleotide sequence ID" value="XM_005771657.1"/>
</dbReference>